<proteinExistence type="predicted"/>
<evidence type="ECO:0000256" key="1">
    <source>
        <dbReference type="SAM" id="MobiDB-lite"/>
    </source>
</evidence>
<sequence>MMVANKADNGKDKHDGKQRQDGDANYSEKFVPIHFALQKWEPDLMAVWSSRINFVAVIAGNVSLCC</sequence>
<accession>E6MHZ6</accession>
<organism evidence="2 3">
    <name type="scientific">Pseudoramibacter alactolyticus ATCC 23263</name>
    <dbReference type="NCBI Taxonomy" id="887929"/>
    <lineage>
        <taxon>Bacteria</taxon>
        <taxon>Bacillati</taxon>
        <taxon>Bacillota</taxon>
        <taxon>Clostridia</taxon>
        <taxon>Eubacteriales</taxon>
        <taxon>Eubacteriaceae</taxon>
        <taxon>Pseudoramibacter</taxon>
    </lineage>
</organism>
<reference evidence="2 3" key="1">
    <citation type="submission" date="2010-12" db="EMBL/GenBank/DDBJ databases">
        <authorList>
            <person name="Muzny D."/>
            <person name="Qin X."/>
            <person name="Deng J."/>
            <person name="Jiang H."/>
            <person name="Liu Y."/>
            <person name="Qu J."/>
            <person name="Song X.-Z."/>
            <person name="Zhang L."/>
            <person name="Thornton R."/>
            <person name="Coyle M."/>
            <person name="Francisco L."/>
            <person name="Jackson L."/>
            <person name="Javaid M."/>
            <person name="Korchina V."/>
            <person name="Kovar C."/>
            <person name="Mata R."/>
            <person name="Mathew T."/>
            <person name="Ngo R."/>
            <person name="Nguyen L."/>
            <person name="Nguyen N."/>
            <person name="Okwuonu G."/>
            <person name="Ongeri F."/>
            <person name="Pham C."/>
            <person name="Simmons D."/>
            <person name="Wilczek-Boney K."/>
            <person name="Hale W."/>
            <person name="Jakkamsetti A."/>
            <person name="Pham P."/>
            <person name="Ruth R."/>
            <person name="San Lucas F."/>
            <person name="Warren J."/>
            <person name="Zhang J."/>
            <person name="Zhao Z."/>
            <person name="Zhou C."/>
            <person name="Zhu D."/>
            <person name="Lee S."/>
            <person name="Bess C."/>
            <person name="Blankenburg K."/>
            <person name="Forbes L."/>
            <person name="Fu Q."/>
            <person name="Gubbala S."/>
            <person name="Hirani K."/>
            <person name="Jayaseelan J.C."/>
            <person name="Lara F."/>
            <person name="Munidasa M."/>
            <person name="Palculict T."/>
            <person name="Patil S."/>
            <person name="Pu L.-L."/>
            <person name="Saada N."/>
            <person name="Tang L."/>
            <person name="Weissenberger G."/>
            <person name="Zhu Y."/>
            <person name="Hemphill L."/>
            <person name="Shang Y."/>
            <person name="Youmans B."/>
            <person name="Ayvaz T."/>
            <person name="Ross M."/>
            <person name="Santibanez J."/>
            <person name="Aqrawi P."/>
            <person name="Gross S."/>
            <person name="Joshi V."/>
            <person name="Fowler G."/>
            <person name="Nazareth L."/>
            <person name="Reid J."/>
            <person name="Worley K."/>
            <person name="Petrosino J."/>
            <person name="Highlander S."/>
            <person name="Gibbs R."/>
        </authorList>
    </citation>
    <scope>NUCLEOTIDE SEQUENCE [LARGE SCALE GENOMIC DNA]</scope>
    <source>
        <strain evidence="2 3">ATCC 23263</strain>
    </source>
</reference>
<dbReference type="HOGENOM" id="CLU_2827869_0_0_9"/>
<feature type="region of interest" description="Disordered" evidence="1">
    <location>
        <begin position="1"/>
        <end position="25"/>
    </location>
</feature>
<name>E6MHZ6_9FIRM</name>
<keyword evidence="3" id="KW-1185">Reference proteome</keyword>
<evidence type="ECO:0000313" key="3">
    <source>
        <dbReference type="Proteomes" id="UP000004754"/>
    </source>
</evidence>
<evidence type="ECO:0000313" key="2">
    <source>
        <dbReference type="EMBL" id="EFV01320.1"/>
    </source>
</evidence>
<dbReference type="RefSeq" id="WP_006599123.1">
    <property type="nucleotide sequence ID" value="NZ_GL622359.1"/>
</dbReference>
<dbReference type="EMBL" id="AEQN01000022">
    <property type="protein sequence ID" value="EFV01320.1"/>
    <property type="molecule type" value="Genomic_DNA"/>
</dbReference>
<protein>
    <submittedName>
        <fullName evidence="2">Uncharacterized protein</fullName>
    </submittedName>
</protein>
<dbReference type="AlphaFoldDB" id="E6MHZ6"/>
<comment type="caution">
    <text evidence="2">The sequence shown here is derived from an EMBL/GenBank/DDBJ whole genome shotgun (WGS) entry which is preliminary data.</text>
</comment>
<feature type="compositionally biased region" description="Basic and acidic residues" evidence="1">
    <location>
        <begin position="8"/>
        <end position="22"/>
    </location>
</feature>
<gene>
    <name evidence="2" type="ORF">HMP0721_1701</name>
</gene>
<dbReference type="Proteomes" id="UP000004754">
    <property type="component" value="Unassembled WGS sequence"/>
</dbReference>